<dbReference type="PROSITE" id="PS51767">
    <property type="entry name" value="PEPTIDASE_A1"/>
    <property type="match status" value="1"/>
</dbReference>
<dbReference type="STRING" id="5539.A0A3E2HIU9"/>
<comment type="caution">
    <text evidence="8">The sequence shown here is derived from an EMBL/GenBank/DDBJ whole genome shotgun (WGS) entry which is preliminary data.</text>
</comment>
<feature type="signal peptide" evidence="6">
    <location>
        <begin position="1"/>
        <end position="21"/>
    </location>
</feature>
<dbReference type="SUPFAM" id="SSF50630">
    <property type="entry name" value="Acid proteases"/>
    <property type="match status" value="1"/>
</dbReference>
<protein>
    <recommendedName>
        <fullName evidence="7">Peptidase A1 domain-containing protein</fullName>
    </recommendedName>
</protein>
<dbReference type="PANTHER" id="PTHR47966:SF47">
    <property type="entry name" value="ENDOPEPTIDASE, PUTATIVE (AFU_ORTHOLOGUE AFUA_3G01220)-RELATED"/>
    <property type="match status" value="1"/>
</dbReference>
<evidence type="ECO:0000256" key="1">
    <source>
        <dbReference type="ARBA" id="ARBA00007447"/>
    </source>
</evidence>
<accession>A0A3E2HIU9</accession>
<dbReference type="InterPro" id="IPR001461">
    <property type="entry name" value="Aspartic_peptidase_A1"/>
</dbReference>
<evidence type="ECO:0000313" key="8">
    <source>
        <dbReference type="EMBL" id="RFU32941.1"/>
    </source>
</evidence>
<dbReference type="GO" id="GO:0000324">
    <property type="term" value="C:fungal-type vacuole"/>
    <property type="evidence" value="ECO:0007669"/>
    <property type="project" value="TreeGrafter"/>
</dbReference>
<keyword evidence="4" id="KW-0645">Protease</keyword>
<feature type="domain" description="Peptidase A1" evidence="7">
    <location>
        <begin position="74"/>
        <end position="424"/>
    </location>
</feature>
<gene>
    <name evidence="8" type="ORF">B7463_g3397</name>
</gene>
<dbReference type="CDD" id="cd05471">
    <property type="entry name" value="pepsin_like"/>
    <property type="match status" value="1"/>
</dbReference>
<reference evidence="8 9" key="1">
    <citation type="submission" date="2018-05" db="EMBL/GenBank/DDBJ databases">
        <title>Draft genome sequence of Scytalidium lignicola DSM 105466, a ubiquitous saprotrophic fungus.</title>
        <authorList>
            <person name="Buettner E."/>
            <person name="Gebauer A.M."/>
            <person name="Hofrichter M."/>
            <person name="Liers C."/>
            <person name="Kellner H."/>
        </authorList>
    </citation>
    <scope>NUCLEOTIDE SEQUENCE [LARGE SCALE GENOMIC DNA]</scope>
    <source>
        <strain evidence="8 9">DSM 105466</strain>
    </source>
</reference>
<evidence type="ECO:0000313" key="9">
    <source>
        <dbReference type="Proteomes" id="UP000258309"/>
    </source>
</evidence>
<feature type="region of interest" description="Disordered" evidence="5">
    <location>
        <begin position="467"/>
        <end position="490"/>
    </location>
</feature>
<evidence type="ECO:0000256" key="5">
    <source>
        <dbReference type="SAM" id="MobiDB-lite"/>
    </source>
</evidence>
<evidence type="ECO:0000256" key="2">
    <source>
        <dbReference type="ARBA" id="ARBA00022750"/>
    </source>
</evidence>
<dbReference type="GO" id="GO:0006508">
    <property type="term" value="P:proteolysis"/>
    <property type="evidence" value="ECO:0007669"/>
    <property type="project" value="UniProtKB-KW"/>
</dbReference>
<keyword evidence="9" id="KW-1185">Reference proteome</keyword>
<dbReference type="Proteomes" id="UP000258309">
    <property type="component" value="Unassembled WGS sequence"/>
</dbReference>
<feature type="chain" id="PRO_5017718783" description="Peptidase A1 domain-containing protein" evidence="6">
    <location>
        <begin position="22"/>
        <end position="503"/>
    </location>
</feature>
<keyword evidence="4" id="KW-0378">Hydrolase</keyword>
<dbReference type="InterPro" id="IPR034164">
    <property type="entry name" value="Pepsin-like_dom"/>
</dbReference>
<feature type="non-terminal residue" evidence="8">
    <location>
        <position position="1"/>
    </location>
</feature>
<dbReference type="EMBL" id="NCSJ02000045">
    <property type="protein sequence ID" value="RFU32941.1"/>
    <property type="molecule type" value="Genomic_DNA"/>
</dbReference>
<dbReference type="OrthoDB" id="15189at2759"/>
<feature type="active site" evidence="3">
    <location>
        <position position="92"/>
    </location>
</feature>
<feature type="active site" evidence="3">
    <location>
        <position position="308"/>
    </location>
</feature>
<comment type="similarity">
    <text evidence="1 4">Belongs to the peptidase A1 family.</text>
</comment>
<evidence type="ECO:0000259" key="7">
    <source>
        <dbReference type="PROSITE" id="PS51767"/>
    </source>
</evidence>
<sequence length="503" mass="54554">MTSTQFTYLTIFALFNTLSLTIPLRDDHPSSFEPTHLTPTSRYSRLTKLKPSADSDPLTASSYPTTIRPTNGDTQLVIEVSFNNVPRYLLLDTGSADTWMISSDFQCLNSNFSSVPTSECSLGEPYTGPKISQIGNETLFQSYGTGEVVTGPFGYADVSIAGLTVKDQKVALVDRGYVLGDKVRSGVVGVAPHTVAQLFENTNSTTAAPNGTVTPYQTVFENMYSSKAHGGDRIAPFFSLALERGDAGGYIAFGGLPPVNFTRDFIFTPFTGMNYYGHHDSGRYYPIQPQGFELNGAKETTEYRAIVDSGTAANRLPKDIADKVNAAFNPPAVYDASLDLYITACNATTPSFSFTIGDKSFPMNPKDMFLAVSYNNLCATSFTSGLPVGGGAYPEGFYILGDAFLNSLVAVFDVGAISNSQNLHPLKSLAKPSHHQPSQLIKMIEPSMKALASRFNCEKMIWLRPAPSSGDELSEEEVRPHESTSPKEEVIISIPTNYAKGDF</sequence>
<dbReference type="OMA" id="CATSFTS"/>
<proteinExistence type="inferred from homology"/>
<keyword evidence="2 4" id="KW-0064">Aspartyl protease</keyword>
<evidence type="ECO:0000256" key="4">
    <source>
        <dbReference type="RuleBase" id="RU000454"/>
    </source>
</evidence>
<dbReference type="Pfam" id="PF00026">
    <property type="entry name" value="Asp"/>
    <property type="match status" value="1"/>
</dbReference>
<name>A0A3E2HIU9_SCYLI</name>
<dbReference type="GO" id="GO:0004190">
    <property type="term" value="F:aspartic-type endopeptidase activity"/>
    <property type="evidence" value="ECO:0007669"/>
    <property type="project" value="UniProtKB-KW"/>
</dbReference>
<evidence type="ECO:0000256" key="6">
    <source>
        <dbReference type="SAM" id="SignalP"/>
    </source>
</evidence>
<feature type="non-terminal residue" evidence="8">
    <location>
        <position position="503"/>
    </location>
</feature>
<dbReference type="Gene3D" id="2.40.70.10">
    <property type="entry name" value="Acid Proteases"/>
    <property type="match status" value="2"/>
</dbReference>
<dbReference type="InterPro" id="IPR021109">
    <property type="entry name" value="Peptidase_aspartic_dom_sf"/>
</dbReference>
<dbReference type="InterPro" id="IPR033121">
    <property type="entry name" value="PEPTIDASE_A1"/>
</dbReference>
<dbReference type="PANTHER" id="PTHR47966">
    <property type="entry name" value="BETA-SITE APP-CLEAVING ENZYME, ISOFORM A-RELATED"/>
    <property type="match status" value="1"/>
</dbReference>
<keyword evidence="6" id="KW-0732">Signal</keyword>
<evidence type="ECO:0000256" key="3">
    <source>
        <dbReference type="PIRSR" id="PIRSR601461-1"/>
    </source>
</evidence>
<feature type="compositionally biased region" description="Basic and acidic residues" evidence="5">
    <location>
        <begin position="476"/>
        <end position="490"/>
    </location>
</feature>
<dbReference type="PROSITE" id="PS00141">
    <property type="entry name" value="ASP_PROTEASE"/>
    <property type="match status" value="1"/>
</dbReference>
<dbReference type="AlphaFoldDB" id="A0A3E2HIU9"/>
<dbReference type="InterPro" id="IPR001969">
    <property type="entry name" value="Aspartic_peptidase_AS"/>
</dbReference>
<organism evidence="8 9">
    <name type="scientific">Scytalidium lignicola</name>
    <name type="common">Hyphomycete</name>
    <dbReference type="NCBI Taxonomy" id="5539"/>
    <lineage>
        <taxon>Eukaryota</taxon>
        <taxon>Fungi</taxon>
        <taxon>Dikarya</taxon>
        <taxon>Ascomycota</taxon>
        <taxon>Pezizomycotina</taxon>
        <taxon>Leotiomycetes</taxon>
        <taxon>Leotiomycetes incertae sedis</taxon>
        <taxon>Scytalidium</taxon>
    </lineage>
</organism>
<dbReference type="PRINTS" id="PR00792">
    <property type="entry name" value="PEPSIN"/>
</dbReference>